<proteinExistence type="predicted"/>
<evidence type="ECO:0000313" key="2">
    <source>
        <dbReference type="Proteomes" id="UP001234178"/>
    </source>
</evidence>
<accession>A0ABR0A1C7</accession>
<dbReference type="Proteomes" id="UP001234178">
    <property type="component" value="Unassembled WGS sequence"/>
</dbReference>
<reference evidence="1 2" key="1">
    <citation type="journal article" date="2023" name="Nucleic Acids Res.">
        <title>The hologenome of Daphnia magna reveals possible DNA methylation and microbiome-mediated evolution of the host genome.</title>
        <authorList>
            <person name="Chaturvedi A."/>
            <person name="Li X."/>
            <person name="Dhandapani V."/>
            <person name="Marshall H."/>
            <person name="Kissane S."/>
            <person name="Cuenca-Cambronero M."/>
            <person name="Asole G."/>
            <person name="Calvet F."/>
            <person name="Ruiz-Romero M."/>
            <person name="Marangio P."/>
            <person name="Guigo R."/>
            <person name="Rago D."/>
            <person name="Mirbahai L."/>
            <person name="Eastwood N."/>
            <person name="Colbourne J.K."/>
            <person name="Zhou J."/>
            <person name="Mallon E."/>
            <person name="Orsini L."/>
        </authorList>
    </citation>
    <scope>NUCLEOTIDE SEQUENCE [LARGE SCALE GENOMIC DNA]</scope>
    <source>
        <strain evidence="1">LRV0_1</strain>
    </source>
</reference>
<name>A0ABR0A1C7_9CRUS</name>
<sequence length="59" mass="6814">MLIWRTSILGTHQQYTNKDNSNYSIEIQQKLLVNGEWGNFFMQKIGSAQGLSERPDGLR</sequence>
<organism evidence="1 2">
    <name type="scientific">Daphnia magna</name>
    <dbReference type="NCBI Taxonomy" id="35525"/>
    <lineage>
        <taxon>Eukaryota</taxon>
        <taxon>Metazoa</taxon>
        <taxon>Ecdysozoa</taxon>
        <taxon>Arthropoda</taxon>
        <taxon>Crustacea</taxon>
        <taxon>Branchiopoda</taxon>
        <taxon>Diplostraca</taxon>
        <taxon>Cladocera</taxon>
        <taxon>Anomopoda</taxon>
        <taxon>Daphniidae</taxon>
        <taxon>Daphnia</taxon>
    </lineage>
</organism>
<evidence type="ECO:0000313" key="1">
    <source>
        <dbReference type="EMBL" id="KAK4018714.1"/>
    </source>
</evidence>
<comment type="caution">
    <text evidence="1">The sequence shown here is derived from an EMBL/GenBank/DDBJ whole genome shotgun (WGS) entry which is preliminary data.</text>
</comment>
<gene>
    <name evidence="1" type="ORF">OUZ56_000759</name>
</gene>
<protein>
    <submittedName>
        <fullName evidence="1">Uncharacterized protein</fullName>
    </submittedName>
</protein>
<keyword evidence="2" id="KW-1185">Reference proteome</keyword>
<dbReference type="EMBL" id="JAOYFB010000036">
    <property type="protein sequence ID" value="KAK4018714.1"/>
    <property type="molecule type" value="Genomic_DNA"/>
</dbReference>